<keyword evidence="1" id="KW-1185">Reference proteome</keyword>
<sequence length="111" mass="12790">MRNMVTSRKPSTFLPRCTKGVTYVSENILLFLRINAVSAKNQNPLQEKNDLVLEFDLYLPNHERTQNITFHAAAIISRKEVPPTYLIYEASIRKALVLSAKRFITFLHLCP</sequence>
<dbReference type="WBParaSite" id="HCON_00103135-00001">
    <property type="protein sequence ID" value="HCON_00103135-00001"/>
    <property type="gene ID" value="HCON_00103135"/>
</dbReference>
<dbReference type="AlphaFoldDB" id="A0A7I4YKG2"/>
<accession>A0A7I4YKG2</accession>
<dbReference type="Proteomes" id="UP000025227">
    <property type="component" value="Unplaced"/>
</dbReference>
<evidence type="ECO:0000313" key="2">
    <source>
        <dbReference type="WBParaSite" id="HCON_00103135-00001"/>
    </source>
</evidence>
<protein>
    <submittedName>
        <fullName evidence="2">Ovule protein</fullName>
    </submittedName>
</protein>
<evidence type="ECO:0000313" key="1">
    <source>
        <dbReference type="Proteomes" id="UP000025227"/>
    </source>
</evidence>
<reference evidence="2" key="1">
    <citation type="submission" date="2020-12" db="UniProtKB">
        <authorList>
            <consortium name="WormBaseParasite"/>
        </authorList>
    </citation>
    <scope>IDENTIFICATION</scope>
    <source>
        <strain evidence="2">MHco3</strain>
    </source>
</reference>
<organism evidence="1 2">
    <name type="scientific">Haemonchus contortus</name>
    <name type="common">Barber pole worm</name>
    <dbReference type="NCBI Taxonomy" id="6289"/>
    <lineage>
        <taxon>Eukaryota</taxon>
        <taxon>Metazoa</taxon>
        <taxon>Ecdysozoa</taxon>
        <taxon>Nematoda</taxon>
        <taxon>Chromadorea</taxon>
        <taxon>Rhabditida</taxon>
        <taxon>Rhabditina</taxon>
        <taxon>Rhabditomorpha</taxon>
        <taxon>Strongyloidea</taxon>
        <taxon>Trichostrongylidae</taxon>
        <taxon>Haemonchus</taxon>
    </lineage>
</organism>
<proteinExistence type="predicted"/>
<name>A0A7I4YKG2_HAECO</name>